<proteinExistence type="predicted"/>
<dbReference type="AlphaFoldDB" id="A0A2Z7C8X3"/>
<keyword evidence="5" id="KW-1185">Reference proteome</keyword>
<accession>A0A2Z7C8X3</accession>
<dbReference type="EMBL" id="KQ999852">
    <property type="protein sequence ID" value="KZV40923.1"/>
    <property type="molecule type" value="Genomic_DNA"/>
</dbReference>
<dbReference type="Proteomes" id="UP000250235">
    <property type="component" value="Unassembled WGS sequence"/>
</dbReference>
<evidence type="ECO:0000256" key="1">
    <source>
        <dbReference type="ARBA" id="ARBA00022574"/>
    </source>
</evidence>
<feature type="repeat" description="WD" evidence="3">
    <location>
        <begin position="256"/>
        <end position="287"/>
    </location>
</feature>
<dbReference type="Pfam" id="PF00400">
    <property type="entry name" value="WD40"/>
    <property type="match status" value="5"/>
</dbReference>
<feature type="repeat" description="WD" evidence="3">
    <location>
        <begin position="534"/>
        <end position="566"/>
    </location>
</feature>
<dbReference type="PROSITE" id="PS50082">
    <property type="entry name" value="WD_REPEATS_2"/>
    <property type="match status" value="4"/>
</dbReference>
<dbReference type="InterPro" id="IPR040324">
    <property type="entry name" value="WDR44/Dgr2"/>
</dbReference>
<dbReference type="Gene3D" id="2.130.10.10">
    <property type="entry name" value="YVTN repeat-like/Quinoprotein amine dehydrogenase"/>
    <property type="match status" value="1"/>
</dbReference>
<organism evidence="4 5">
    <name type="scientific">Dorcoceras hygrometricum</name>
    <dbReference type="NCBI Taxonomy" id="472368"/>
    <lineage>
        <taxon>Eukaryota</taxon>
        <taxon>Viridiplantae</taxon>
        <taxon>Streptophyta</taxon>
        <taxon>Embryophyta</taxon>
        <taxon>Tracheophyta</taxon>
        <taxon>Spermatophyta</taxon>
        <taxon>Magnoliopsida</taxon>
        <taxon>eudicotyledons</taxon>
        <taxon>Gunneridae</taxon>
        <taxon>Pentapetalae</taxon>
        <taxon>asterids</taxon>
        <taxon>lamiids</taxon>
        <taxon>Lamiales</taxon>
        <taxon>Gesneriaceae</taxon>
        <taxon>Didymocarpoideae</taxon>
        <taxon>Trichosporeae</taxon>
        <taxon>Loxocarpinae</taxon>
        <taxon>Dorcoceras</taxon>
    </lineage>
</organism>
<keyword evidence="1 3" id="KW-0853">WD repeat</keyword>
<reference evidence="4 5" key="1">
    <citation type="journal article" date="2015" name="Proc. Natl. Acad. Sci. U.S.A.">
        <title>The resurrection genome of Boea hygrometrica: A blueprint for survival of dehydration.</title>
        <authorList>
            <person name="Xiao L."/>
            <person name="Yang G."/>
            <person name="Zhang L."/>
            <person name="Yang X."/>
            <person name="Zhao S."/>
            <person name="Ji Z."/>
            <person name="Zhou Q."/>
            <person name="Hu M."/>
            <person name="Wang Y."/>
            <person name="Chen M."/>
            <person name="Xu Y."/>
            <person name="Jin H."/>
            <person name="Xiao X."/>
            <person name="Hu G."/>
            <person name="Bao F."/>
            <person name="Hu Y."/>
            <person name="Wan P."/>
            <person name="Li L."/>
            <person name="Deng X."/>
            <person name="Kuang T."/>
            <person name="Xiang C."/>
            <person name="Zhu J.K."/>
            <person name="Oliver M.J."/>
            <person name="He Y."/>
        </authorList>
    </citation>
    <scope>NUCLEOTIDE SEQUENCE [LARGE SCALE GENOMIC DNA]</scope>
    <source>
        <strain evidence="5">cv. XS01</strain>
    </source>
</reference>
<evidence type="ECO:0000313" key="4">
    <source>
        <dbReference type="EMBL" id="KZV40923.1"/>
    </source>
</evidence>
<sequence>MGSYSDTEDRFFESRDEVSSVSDLVSDCSGEILSSGLGDCALGYEFWSKKPDSIEERRTNFLKRMGLSPNWHRTFGNEEGDLWHEEMKRDADRLRDTGETVLADLDSDPEFFSSCSLHSFRSHNNNDLWDNGTTEENFTWEIKNVCNEADVFVNEVVDTGTSSTFCTTSSDRTVSIDEHQKTVGSPLLFRKDSDGCNMVGAEKKVKSNWLKKFNALTHVADMAKRLIDKNVEINSEADSHSRKVDVNVCRKQMKELSFSPDGQYLASAGEDGIVRVWKVLEDDIAERIDFQDADPSHLYFSLNHFSKLAPLNGATENTTQTKRSRKSTDSACVILPQKVFQLLEKPLQEFHGHKGEILALSWSKNGHLLSSSVDKTARLWRLDHDHCLGVFSHNNYVTCIEFNPVDDNYFVSGSIDGKIRIWEVQGCRVVDWTDIREIITAVCFSPDGKGGVVGSIDGNCRFFDFIGNCLELGDQICLKGKKKQPGKRITGFQFCPGDASKVMVTSADSQVRILCGTNIVGKFRGNHSSASHVSATFTSDGEHFVSATEDSNVHVWSYDAQDQRSSRSKNLGSRESFFSRNSSIAVPWCGLKNKLVSLPESILRNGHYDEKFLQKLPAYFPDCFTMSLGFFLDAIYKGSATWPEERLPKLRPVSGKPSLRRSEFRFPKNAWLSKLNTPHLWGLVIVTGGWDGCIRTFLNYGLPIRF</sequence>
<dbReference type="PROSITE" id="PS50294">
    <property type="entry name" value="WD_REPEATS_REGION"/>
    <property type="match status" value="3"/>
</dbReference>
<dbReference type="PANTHER" id="PTHR14221">
    <property type="entry name" value="WD REPEAT DOMAIN 44"/>
    <property type="match status" value="1"/>
</dbReference>
<dbReference type="SUPFAM" id="SSF50978">
    <property type="entry name" value="WD40 repeat-like"/>
    <property type="match status" value="1"/>
</dbReference>
<dbReference type="PANTHER" id="PTHR14221:SF0">
    <property type="entry name" value="WD REPEAT-CONTAINING PROTEIN 44"/>
    <property type="match status" value="1"/>
</dbReference>
<keyword evidence="2" id="KW-0677">Repeat</keyword>
<evidence type="ECO:0000313" key="5">
    <source>
        <dbReference type="Proteomes" id="UP000250235"/>
    </source>
</evidence>
<dbReference type="SMART" id="SM00320">
    <property type="entry name" value="WD40"/>
    <property type="match status" value="6"/>
</dbReference>
<evidence type="ECO:0000256" key="3">
    <source>
        <dbReference type="PROSITE-ProRule" id="PRU00221"/>
    </source>
</evidence>
<dbReference type="InterPro" id="IPR020472">
    <property type="entry name" value="WD40_PAC1"/>
</dbReference>
<dbReference type="OrthoDB" id="408728at2759"/>
<name>A0A2Z7C8X3_9LAMI</name>
<protein>
    <submittedName>
        <fullName evidence="4">WD repeat-containing protein 44-like</fullName>
    </submittedName>
</protein>
<gene>
    <name evidence="4" type="ORF">F511_05168</name>
</gene>
<dbReference type="InterPro" id="IPR036322">
    <property type="entry name" value="WD40_repeat_dom_sf"/>
</dbReference>
<evidence type="ECO:0000256" key="2">
    <source>
        <dbReference type="ARBA" id="ARBA00022737"/>
    </source>
</evidence>
<feature type="repeat" description="WD" evidence="3">
    <location>
        <begin position="390"/>
        <end position="425"/>
    </location>
</feature>
<dbReference type="PRINTS" id="PR00320">
    <property type="entry name" value="GPROTEINBRPT"/>
</dbReference>
<dbReference type="InterPro" id="IPR001680">
    <property type="entry name" value="WD40_rpt"/>
</dbReference>
<feature type="repeat" description="WD" evidence="3">
    <location>
        <begin position="350"/>
        <end position="390"/>
    </location>
</feature>
<dbReference type="InterPro" id="IPR015943">
    <property type="entry name" value="WD40/YVTN_repeat-like_dom_sf"/>
</dbReference>